<reference evidence="6 7" key="1">
    <citation type="journal article" date="2021" name="Commun. Biol.">
        <title>The genome of Shorea leprosula (Dipterocarpaceae) highlights the ecological relevance of drought in aseasonal tropical rainforests.</title>
        <authorList>
            <person name="Ng K.K.S."/>
            <person name="Kobayashi M.J."/>
            <person name="Fawcett J.A."/>
            <person name="Hatakeyama M."/>
            <person name="Paape T."/>
            <person name="Ng C.H."/>
            <person name="Ang C.C."/>
            <person name="Tnah L.H."/>
            <person name="Lee C.T."/>
            <person name="Nishiyama T."/>
            <person name="Sese J."/>
            <person name="O'Brien M.J."/>
            <person name="Copetti D."/>
            <person name="Mohd Noor M.I."/>
            <person name="Ong R.C."/>
            <person name="Putra M."/>
            <person name="Sireger I.Z."/>
            <person name="Indrioko S."/>
            <person name="Kosugi Y."/>
            <person name="Izuno A."/>
            <person name="Isagi Y."/>
            <person name="Lee S.L."/>
            <person name="Shimizu K.K."/>
        </authorList>
    </citation>
    <scope>NUCLEOTIDE SEQUENCE [LARGE SCALE GENOMIC DNA]</scope>
    <source>
        <strain evidence="6">214</strain>
    </source>
</reference>
<dbReference type="InterPro" id="IPR029058">
    <property type="entry name" value="AB_hydrolase_fold"/>
</dbReference>
<dbReference type="SUPFAM" id="SSF50993">
    <property type="entry name" value="Peptidase/esterase 'gauge' domain"/>
    <property type="match status" value="1"/>
</dbReference>
<keyword evidence="3 4" id="KW-0720">Serine protease</keyword>
<dbReference type="FunFam" id="2.130.10.120:FF:000001">
    <property type="entry name" value="Prolyl endopeptidase"/>
    <property type="match status" value="1"/>
</dbReference>
<dbReference type="GO" id="GO:0070012">
    <property type="term" value="F:oligopeptidase activity"/>
    <property type="evidence" value="ECO:0007669"/>
    <property type="project" value="TreeGrafter"/>
</dbReference>
<dbReference type="SUPFAM" id="SSF53474">
    <property type="entry name" value="alpha/beta-Hydrolases"/>
    <property type="match status" value="1"/>
</dbReference>
<evidence type="ECO:0000256" key="2">
    <source>
        <dbReference type="ARBA" id="ARBA00022801"/>
    </source>
</evidence>
<dbReference type="Pfam" id="PF02897">
    <property type="entry name" value="Peptidase_S9_N"/>
    <property type="match status" value="1"/>
</dbReference>
<dbReference type="InterPro" id="IPR002470">
    <property type="entry name" value="Peptidase_S9A"/>
</dbReference>
<dbReference type="GO" id="GO:0006508">
    <property type="term" value="P:proteolysis"/>
    <property type="evidence" value="ECO:0007669"/>
    <property type="project" value="UniProtKB-KW"/>
</dbReference>
<keyword evidence="2 4" id="KW-0378">Hydrolase</keyword>
<dbReference type="EC" id="3.4.21.-" evidence="4"/>
<evidence type="ECO:0000259" key="5">
    <source>
        <dbReference type="Pfam" id="PF02897"/>
    </source>
</evidence>
<sequence length="481" mass="54846">MGSLSALDQPLQYPIARRDESVVDDYHGEKIPDPYRWFVAEPSAWVHREPRRWVRLRTQARGLPRTQLLEVLLHSNVLGEDGTVSWNKMSVSKDGRYQAYGHSSSGSDWVTIKVKRIEGKSETFEPDTLQWVKFSPVNWTHDSKGFFYSRYPAPKWGENIDAGTETNANLYHELYYHFLGTDQSEDILCWRDSENPKFMFEGFVTEDGKLTKYIYHCDMSALPEGLQGFRGKDLLLPFVKLIDQFDALYRAIANDDTLFTFRTSKGAPRYKLVHVDLKEPNNWIDVIPESEKDVLESADAVNGNKMIVRYLSNVRNVLEIRDLKTGSFLHQLPLGIGTVHQITAKREDDKFFIYFSSFLTPGITYECNLGAAGPDMKIIHEISVPGFDHTEFDFHQVFVPSKDGTKIPMFIMGKKNVDLDGSHPCLLHGYGGFNSSNTASFDEFHILLARHLGAFICIANIRGGGEVSHISRLYPVKQVVY</sequence>
<dbReference type="GO" id="GO:0005829">
    <property type="term" value="C:cytosol"/>
    <property type="evidence" value="ECO:0007669"/>
    <property type="project" value="TreeGrafter"/>
</dbReference>
<dbReference type="GO" id="GO:0004252">
    <property type="term" value="F:serine-type endopeptidase activity"/>
    <property type="evidence" value="ECO:0007669"/>
    <property type="project" value="UniProtKB-UniRule"/>
</dbReference>
<proteinExistence type="inferred from homology"/>
<keyword evidence="7" id="KW-1185">Reference proteome</keyword>
<dbReference type="PANTHER" id="PTHR42881:SF2">
    <property type="entry name" value="PROLYL ENDOPEPTIDASE"/>
    <property type="match status" value="1"/>
</dbReference>
<evidence type="ECO:0000256" key="4">
    <source>
        <dbReference type="RuleBase" id="RU368024"/>
    </source>
</evidence>
<dbReference type="PRINTS" id="PR00862">
    <property type="entry name" value="PROLIGOPTASE"/>
</dbReference>
<dbReference type="Proteomes" id="UP001054252">
    <property type="component" value="Unassembled WGS sequence"/>
</dbReference>
<dbReference type="InterPro" id="IPR023302">
    <property type="entry name" value="Pept_S9A_N"/>
</dbReference>
<feature type="domain" description="Peptidase S9A N-terminal" evidence="5">
    <location>
        <begin position="68"/>
        <end position="369"/>
    </location>
</feature>
<gene>
    <name evidence="6" type="ORF">SLEP1_g42503</name>
</gene>
<organism evidence="6 7">
    <name type="scientific">Rubroshorea leprosula</name>
    <dbReference type="NCBI Taxonomy" id="152421"/>
    <lineage>
        <taxon>Eukaryota</taxon>
        <taxon>Viridiplantae</taxon>
        <taxon>Streptophyta</taxon>
        <taxon>Embryophyta</taxon>
        <taxon>Tracheophyta</taxon>
        <taxon>Spermatophyta</taxon>
        <taxon>Magnoliopsida</taxon>
        <taxon>eudicotyledons</taxon>
        <taxon>Gunneridae</taxon>
        <taxon>Pentapetalae</taxon>
        <taxon>rosids</taxon>
        <taxon>malvids</taxon>
        <taxon>Malvales</taxon>
        <taxon>Dipterocarpaceae</taxon>
        <taxon>Rubroshorea</taxon>
    </lineage>
</organism>
<dbReference type="AlphaFoldDB" id="A0AAV5LA91"/>
<evidence type="ECO:0000256" key="3">
    <source>
        <dbReference type="ARBA" id="ARBA00022825"/>
    </source>
</evidence>
<dbReference type="Gene3D" id="3.40.50.1820">
    <property type="entry name" value="alpha/beta hydrolase"/>
    <property type="match status" value="2"/>
</dbReference>
<name>A0AAV5LA91_9ROSI</name>
<comment type="similarity">
    <text evidence="4">Belongs to the peptidase S9A family.</text>
</comment>
<evidence type="ECO:0000313" key="6">
    <source>
        <dbReference type="EMBL" id="GKV34082.1"/>
    </source>
</evidence>
<dbReference type="InterPro" id="IPR051167">
    <property type="entry name" value="Prolyl_oligopep/macrocyclase"/>
</dbReference>
<protein>
    <recommendedName>
        <fullName evidence="4">Prolyl endopeptidase</fullName>
        <ecNumber evidence="4">3.4.21.-</ecNumber>
    </recommendedName>
</protein>
<evidence type="ECO:0000313" key="7">
    <source>
        <dbReference type="Proteomes" id="UP001054252"/>
    </source>
</evidence>
<evidence type="ECO:0000256" key="1">
    <source>
        <dbReference type="ARBA" id="ARBA00022670"/>
    </source>
</evidence>
<dbReference type="PANTHER" id="PTHR42881">
    <property type="entry name" value="PROLYL ENDOPEPTIDASE"/>
    <property type="match status" value="1"/>
</dbReference>
<dbReference type="EMBL" id="BPVZ01000103">
    <property type="protein sequence ID" value="GKV34082.1"/>
    <property type="molecule type" value="Genomic_DNA"/>
</dbReference>
<dbReference type="Gene3D" id="2.130.10.120">
    <property type="entry name" value="Prolyl oligopeptidase, N-terminal domain"/>
    <property type="match status" value="1"/>
</dbReference>
<accession>A0AAV5LA91</accession>
<comment type="caution">
    <text evidence="6">The sequence shown here is derived from an EMBL/GenBank/DDBJ whole genome shotgun (WGS) entry which is preliminary data.</text>
</comment>
<keyword evidence="1 4" id="KW-0645">Protease</keyword>